<keyword evidence="4 8" id="KW-0812">Transmembrane</keyword>
<dbReference type="PANTHER" id="PTHR30354">
    <property type="entry name" value="GNT FAMILY GLUCONATE TRANSPORTER"/>
    <property type="match status" value="1"/>
</dbReference>
<name>A0A4V6CRX0_9ACTN</name>
<organism evidence="9 10">
    <name type="scientific">Nakamurella flava</name>
    <dbReference type="NCBI Taxonomy" id="2576308"/>
    <lineage>
        <taxon>Bacteria</taxon>
        <taxon>Bacillati</taxon>
        <taxon>Actinomycetota</taxon>
        <taxon>Actinomycetes</taxon>
        <taxon>Nakamurellales</taxon>
        <taxon>Nakamurellaceae</taxon>
        <taxon>Nakamurella</taxon>
    </lineage>
</organism>
<feature type="transmembrane region" description="Helical" evidence="8">
    <location>
        <begin position="126"/>
        <end position="159"/>
    </location>
</feature>
<evidence type="ECO:0000313" key="10">
    <source>
        <dbReference type="Proteomes" id="UP000306985"/>
    </source>
</evidence>
<keyword evidence="6 8" id="KW-0472">Membrane</keyword>
<dbReference type="GO" id="GO:0015128">
    <property type="term" value="F:gluconate transmembrane transporter activity"/>
    <property type="evidence" value="ECO:0007669"/>
    <property type="project" value="InterPro"/>
</dbReference>
<feature type="transmembrane region" description="Helical" evidence="8">
    <location>
        <begin position="294"/>
        <end position="313"/>
    </location>
</feature>
<dbReference type="Pfam" id="PF02447">
    <property type="entry name" value="GntP_permease"/>
    <property type="match status" value="1"/>
</dbReference>
<dbReference type="NCBIfam" id="TIGR00791">
    <property type="entry name" value="gntP"/>
    <property type="match status" value="1"/>
</dbReference>
<comment type="subcellular location">
    <subcellularLocation>
        <location evidence="1">Cell membrane</location>
        <topology evidence="1">Multi-pass membrane protein</topology>
    </subcellularLocation>
</comment>
<evidence type="ECO:0000256" key="6">
    <source>
        <dbReference type="ARBA" id="ARBA00023136"/>
    </source>
</evidence>
<dbReference type="EMBL" id="SZZH01000002">
    <property type="protein sequence ID" value="TKV59195.1"/>
    <property type="molecule type" value="Genomic_DNA"/>
</dbReference>
<keyword evidence="3" id="KW-1003">Cell membrane</keyword>
<keyword evidence="5 8" id="KW-1133">Transmembrane helix</keyword>
<keyword evidence="2" id="KW-0813">Transport</keyword>
<feature type="transmembrane region" description="Helical" evidence="8">
    <location>
        <begin position="334"/>
        <end position="361"/>
    </location>
</feature>
<evidence type="ECO:0000256" key="2">
    <source>
        <dbReference type="ARBA" id="ARBA00022448"/>
    </source>
</evidence>
<feature type="transmembrane region" description="Helical" evidence="8">
    <location>
        <begin position="255"/>
        <end position="274"/>
    </location>
</feature>
<feature type="transmembrane region" description="Helical" evidence="8">
    <location>
        <begin position="373"/>
        <end position="400"/>
    </location>
</feature>
<gene>
    <name evidence="9" type="ORF">FDO65_11215</name>
</gene>
<feature type="transmembrane region" description="Helical" evidence="8">
    <location>
        <begin position="56"/>
        <end position="74"/>
    </location>
</feature>
<evidence type="ECO:0000313" key="9">
    <source>
        <dbReference type="EMBL" id="TKV59195.1"/>
    </source>
</evidence>
<feature type="transmembrane region" description="Helical" evidence="8">
    <location>
        <begin position="32"/>
        <end position="50"/>
    </location>
</feature>
<reference evidence="9 10" key="1">
    <citation type="submission" date="2019-05" db="EMBL/GenBank/DDBJ databases">
        <title>Nakamurella sp. N5BH11, whole genome shotgun sequence.</title>
        <authorList>
            <person name="Tuo L."/>
        </authorList>
    </citation>
    <scope>NUCLEOTIDE SEQUENCE [LARGE SCALE GENOMIC DNA]</scope>
    <source>
        <strain evidence="9 10">N5BH11</strain>
    </source>
</reference>
<evidence type="ECO:0000256" key="7">
    <source>
        <dbReference type="ARBA" id="ARBA00049663"/>
    </source>
</evidence>
<dbReference type="GO" id="GO:0005886">
    <property type="term" value="C:plasma membrane"/>
    <property type="evidence" value="ECO:0007669"/>
    <property type="project" value="UniProtKB-SubCell"/>
</dbReference>
<evidence type="ECO:0000256" key="8">
    <source>
        <dbReference type="SAM" id="Phobius"/>
    </source>
</evidence>
<evidence type="ECO:0000256" key="5">
    <source>
        <dbReference type="ARBA" id="ARBA00022989"/>
    </source>
</evidence>
<proteinExistence type="inferred from homology"/>
<dbReference type="Proteomes" id="UP000306985">
    <property type="component" value="Unassembled WGS sequence"/>
</dbReference>
<accession>A0A4V6CRX0</accession>
<evidence type="ECO:0000256" key="3">
    <source>
        <dbReference type="ARBA" id="ARBA00022475"/>
    </source>
</evidence>
<comment type="similarity">
    <text evidence="7">Belongs to the GntP permease family.</text>
</comment>
<comment type="caution">
    <text evidence="9">The sequence shown here is derived from an EMBL/GenBank/DDBJ whole genome shotgun (WGS) entry which is preliminary data.</text>
</comment>
<evidence type="ECO:0000256" key="1">
    <source>
        <dbReference type="ARBA" id="ARBA00004651"/>
    </source>
</evidence>
<evidence type="ECO:0000256" key="4">
    <source>
        <dbReference type="ARBA" id="ARBA00022692"/>
    </source>
</evidence>
<feature type="transmembrane region" description="Helical" evidence="8">
    <location>
        <begin position="449"/>
        <end position="473"/>
    </location>
</feature>
<dbReference type="PIRSF" id="PIRSF002746">
    <property type="entry name" value="Gluconate_transporter"/>
    <property type="match status" value="1"/>
</dbReference>
<dbReference type="PANTHER" id="PTHR30354:SF22">
    <property type="entry name" value="HIGH-AFFINITY GLUCONATE TRANSPORTER"/>
    <property type="match status" value="1"/>
</dbReference>
<dbReference type="RefSeq" id="WP_137449808.1">
    <property type="nucleotide sequence ID" value="NZ_SZZH01000002.1"/>
</dbReference>
<dbReference type="OrthoDB" id="4325159at2"/>
<feature type="transmembrane region" description="Helical" evidence="8">
    <location>
        <begin position="412"/>
        <end position="429"/>
    </location>
</feature>
<keyword evidence="10" id="KW-1185">Reference proteome</keyword>
<dbReference type="InterPro" id="IPR003474">
    <property type="entry name" value="Glcn_transporter"/>
</dbReference>
<protein>
    <submittedName>
        <fullName evidence="9">Gluconate transporter</fullName>
    </submittedName>
</protein>
<feature type="transmembrane region" description="Helical" evidence="8">
    <location>
        <begin position="166"/>
        <end position="184"/>
    </location>
</feature>
<sequence>MTLDLLGPHAALVPPLLTATDPIQPSGSSAQLITAGLAGIAVIVVLITWLKVHPFLALLIGGLGIGIAAGLAPAKSVTEFAAGFGSTSASVGILIALGAMYGKLLADSGGADRIVDTLVGRASPRALPWMMGLVGAIIGLPMFFEVGLVLLMPVIILVARRSGLPLMKIAIPTLAGLSAMHGLVPPHPGPLTAIGSLGANLGLTLAFGVLVAIPTVVIAGPLFSTFAARWAPVPVPALFSTGEDKGEDPDRPRPTFGAALFSILLPVILMLAKALADVFAEDSDATWKSLLDFLGTPTIALTIAVVAGIFVLGSGGHMNKDAVSKTLEKSLPPIAGILVIVGAGGGLKQVLIATGIGQMIADAVAGSSVPVLILAWFVAVLIRVATGSATVATVTAAGILAPVAAELSSPMVALMVLAIGSGSVFLSHVNDAGFWLVKEYLGTTIGQTLKTWSVMECLISVCGLGGVLLLSLVV</sequence>
<feature type="transmembrane region" description="Helical" evidence="8">
    <location>
        <begin position="81"/>
        <end position="106"/>
    </location>
</feature>
<feature type="transmembrane region" description="Helical" evidence="8">
    <location>
        <begin position="204"/>
        <end position="223"/>
    </location>
</feature>
<dbReference type="AlphaFoldDB" id="A0A4V6CRX0"/>